<keyword evidence="7 10" id="KW-0472">Membrane</keyword>
<name>A0A9P5Y3B5_9AGAR</name>
<keyword evidence="6 10" id="KW-1133">Transmembrane helix</keyword>
<evidence type="ECO:0000256" key="1">
    <source>
        <dbReference type="ARBA" id="ARBA00004141"/>
    </source>
</evidence>
<evidence type="ECO:0000256" key="4">
    <source>
        <dbReference type="ARBA" id="ARBA00022692"/>
    </source>
</evidence>
<keyword evidence="5" id="KW-0677">Repeat</keyword>
<feature type="transmembrane region" description="Helical" evidence="10">
    <location>
        <begin position="174"/>
        <end position="207"/>
    </location>
</feature>
<evidence type="ECO:0000256" key="2">
    <source>
        <dbReference type="ARBA" id="ARBA00006175"/>
    </source>
</evidence>
<dbReference type="SUPFAM" id="SSF81338">
    <property type="entry name" value="Aquaporin-like"/>
    <property type="match status" value="1"/>
</dbReference>
<dbReference type="CDD" id="cd00333">
    <property type="entry name" value="MIP"/>
    <property type="match status" value="1"/>
</dbReference>
<dbReference type="FunFam" id="1.20.1080.10:FF:000027">
    <property type="entry name" value="MIP aquaporin"/>
    <property type="match status" value="1"/>
</dbReference>
<reference evidence="11" key="1">
    <citation type="submission" date="2020-11" db="EMBL/GenBank/DDBJ databases">
        <authorList>
            <consortium name="DOE Joint Genome Institute"/>
            <person name="Ahrendt S."/>
            <person name="Riley R."/>
            <person name="Andreopoulos W."/>
            <person name="Labutti K."/>
            <person name="Pangilinan J."/>
            <person name="Ruiz-Duenas F.J."/>
            <person name="Barrasa J.M."/>
            <person name="Sanchez-Garcia M."/>
            <person name="Camarero S."/>
            <person name="Miyauchi S."/>
            <person name="Serrano A."/>
            <person name="Linde D."/>
            <person name="Babiker R."/>
            <person name="Drula E."/>
            <person name="Ayuso-Fernandez I."/>
            <person name="Pacheco R."/>
            <person name="Padilla G."/>
            <person name="Ferreira P."/>
            <person name="Barriuso J."/>
            <person name="Kellner H."/>
            <person name="Castanera R."/>
            <person name="Alfaro M."/>
            <person name="Ramirez L."/>
            <person name="Pisabarro A.G."/>
            <person name="Kuo A."/>
            <person name="Tritt A."/>
            <person name="Lipzen A."/>
            <person name="He G."/>
            <person name="Yan M."/>
            <person name="Ng V."/>
            <person name="Cullen D."/>
            <person name="Martin F."/>
            <person name="Rosso M.-N."/>
            <person name="Henrissat B."/>
            <person name="Hibbett D."/>
            <person name="Martinez A.T."/>
            <person name="Grigoriev I.V."/>
        </authorList>
    </citation>
    <scope>NUCLEOTIDE SEQUENCE</scope>
    <source>
        <strain evidence="11">CBS 247.69</strain>
    </source>
</reference>
<evidence type="ECO:0000256" key="8">
    <source>
        <dbReference type="ARBA" id="ARBA00034651"/>
    </source>
</evidence>
<dbReference type="GO" id="GO:0015250">
    <property type="term" value="F:water channel activity"/>
    <property type="evidence" value="ECO:0007669"/>
    <property type="project" value="TreeGrafter"/>
</dbReference>
<dbReference type="Gene3D" id="1.20.1080.10">
    <property type="entry name" value="Glycerol uptake facilitator protein"/>
    <property type="match status" value="1"/>
</dbReference>
<comment type="catalytic activity">
    <reaction evidence="8">
        <text>H2O(in) = H2O(out)</text>
        <dbReference type="Rhea" id="RHEA:29667"/>
        <dbReference type="ChEBI" id="CHEBI:15377"/>
    </reaction>
</comment>
<comment type="subcellular location">
    <subcellularLocation>
        <location evidence="1">Membrane</location>
        <topology evidence="1">Multi-pass membrane protein</topology>
    </subcellularLocation>
</comment>
<evidence type="ECO:0000313" key="12">
    <source>
        <dbReference type="Proteomes" id="UP000807353"/>
    </source>
</evidence>
<dbReference type="PROSITE" id="PS00221">
    <property type="entry name" value="MIP"/>
    <property type="match status" value="1"/>
</dbReference>
<dbReference type="GO" id="GO:0005886">
    <property type="term" value="C:plasma membrane"/>
    <property type="evidence" value="ECO:0007669"/>
    <property type="project" value="TreeGrafter"/>
</dbReference>
<dbReference type="InterPro" id="IPR022357">
    <property type="entry name" value="MIP_CS"/>
</dbReference>
<dbReference type="Pfam" id="PF00230">
    <property type="entry name" value="MIP"/>
    <property type="match status" value="1"/>
</dbReference>
<dbReference type="AlphaFoldDB" id="A0A9P5Y3B5"/>
<evidence type="ECO:0000256" key="7">
    <source>
        <dbReference type="ARBA" id="ARBA00023136"/>
    </source>
</evidence>
<dbReference type="OrthoDB" id="3222at2759"/>
<accession>A0A9P5Y3B5</accession>
<sequence>MSAPRPSDSKRWSISRASTLRQEQTFENDTVPVVTGSSKWSTLRKAFREPAAEFLGTAILVIFGTGVQCQVLLSSNPGVASSPKGDYFSVCVGWAVGIALGVWVSGGVSGGHINPAITLSLATFRGFSWKKVPSYILAQVLGGVVGAAIVYATYFHAIDIFEGGRGVRSMDTAGLWGIFAAPYLTNVSCFFSEFLGAAILAITIFAMSDKKNLAPPNGLAPLVLAFVIMGLAVSLGMGTGFGVNPARDFGPRLLSSMVGYGKAVYTFRNQYWLWCSIIAPIVGAQAGALFYDTFLYTGDDSIMNKS</sequence>
<feature type="transmembrane region" description="Helical" evidence="10">
    <location>
        <begin position="271"/>
        <end position="296"/>
    </location>
</feature>
<dbReference type="PRINTS" id="PR00783">
    <property type="entry name" value="MINTRINSICP"/>
</dbReference>
<gene>
    <name evidence="11" type="ORF">BDZ94DRAFT_1283438</name>
</gene>
<evidence type="ECO:0000313" key="11">
    <source>
        <dbReference type="EMBL" id="KAF9461504.1"/>
    </source>
</evidence>
<dbReference type="PANTHER" id="PTHR43829:SF9">
    <property type="entry name" value="AQUAPORIN-9"/>
    <property type="match status" value="1"/>
</dbReference>
<proteinExistence type="inferred from homology"/>
<feature type="transmembrane region" description="Helical" evidence="10">
    <location>
        <begin position="54"/>
        <end position="75"/>
    </location>
</feature>
<comment type="similarity">
    <text evidence="2 9">Belongs to the MIP/aquaporin (TC 1.A.8) family.</text>
</comment>
<keyword evidence="3 9" id="KW-0813">Transport</keyword>
<dbReference type="PANTHER" id="PTHR43829">
    <property type="entry name" value="AQUAPORIN OR AQUAGLYCEROPORIN RELATED"/>
    <property type="match status" value="1"/>
</dbReference>
<feature type="transmembrane region" description="Helical" evidence="10">
    <location>
        <begin position="219"/>
        <end position="243"/>
    </location>
</feature>
<dbReference type="InterPro" id="IPR023271">
    <property type="entry name" value="Aquaporin-like"/>
</dbReference>
<keyword evidence="4 9" id="KW-0812">Transmembrane</keyword>
<keyword evidence="12" id="KW-1185">Reference proteome</keyword>
<organism evidence="11 12">
    <name type="scientific">Collybia nuda</name>
    <dbReference type="NCBI Taxonomy" id="64659"/>
    <lineage>
        <taxon>Eukaryota</taxon>
        <taxon>Fungi</taxon>
        <taxon>Dikarya</taxon>
        <taxon>Basidiomycota</taxon>
        <taxon>Agaricomycotina</taxon>
        <taxon>Agaricomycetes</taxon>
        <taxon>Agaricomycetidae</taxon>
        <taxon>Agaricales</taxon>
        <taxon>Tricholomatineae</taxon>
        <taxon>Clitocybaceae</taxon>
        <taxon>Collybia</taxon>
    </lineage>
</organism>
<feature type="transmembrane region" description="Helical" evidence="10">
    <location>
        <begin position="87"/>
        <end position="111"/>
    </location>
</feature>
<protein>
    <submittedName>
        <fullName evidence="11">Aquaporin 4</fullName>
    </submittedName>
</protein>
<dbReference type="EMBL" id="MU150283">
    <property type="protein sequence ID" value="KAF9461504.1"/>
    <property type="molecule type" value="Genomic_DNA"/>
</dbReference>
<evidence type="ECO:0000256" key="6">
    <source>
        <dbReference type="ARBA" id="ARBA00022989"/>
    </source>
</evidence>
<dbReference type="GO" id="GO:0015254">
    <property type="term" value="F:glycerol channel activity"/>
    <property type="evidence" value="ECO:0007669"/>
    <property type="project" value="TreeGrafter"/>
</dbReference>
<evidence type="ECO:0000256" key="10">
    <source>
        <dbReference type="SAM" id="Phobius"/>
    </source>
</evidence>
<dbReference type="InterPro" id="IPR050363">
    <property type="entry name" value="MIP/Aquaporin"/>
</dbReference>
<comment type="caution">
    <text evidence="11">The sequence shown here is derived from an EMBL/GenBank/DDBJ whole genome shotgun (WGS) entry which is preliminary data.</text>
</comment>
<dbReference type="Proteomes" id="UP000807353">
    <property type="component" value="Unassembled WGS sequence"/>
</dbReference>
<feature type="transmembrane region" description="Helical" evidence="10">
    <location>
        <begin position="132"/>
        <end position="154"/>
    </location>
</feature>
<evidence type="ECO:0000256" key="5">
    <source>
        <dbReference type="ARBA" id="ARBA00022737"/>
    </source>
</evidence>
<evidence type="ECO:0000256" key="9">
    <source>
        <dbReference type="RuleBase" id="RU000477"/>
    </source>
</evidence>
<evidence type="ECO:0000256" key="3">
    <source>
        <dbReference type="ARBA" id="ARBA00022448"/>
    </source>
</evidence>
<dbReference type="InterPro" id="IPR000425">
    <property type="entry name" value="MIP"/>
</dbReference>
<dbReference type="NCBIfam" id="TIGR00861">
    <property type="entry name" value="MIP"/>
    <property type="match status" value="1"/>
</dbReference>